<dbReference type="Gene3D" id="3.40.605.10">
    <property type="entry name" value="Aldehyde Dehydrogenase, Chain A, domain 1"/>
    <property type="match status" value="1"/>
</dbReference>
<dbReference type="PANTHER" id="PTHR11699">
    <property type="entry name" value="ALDEHYDE DEHYDROGENASE-RELATED"/>
    <property type="match status" value="1"/>
</dbReference>
<keyword evidence="1" id="KW-0560">Oxidoreductase</keyword>
<comment type="caution">
    <text evidence="3">The sequence shown here is derived from an EMBL/GenBank/DDBJ whole genome shotgun (WGS) entry which is preliminary data.</text>
</comment>
<protein>
    <submittedName>
        <fullName evidence="3">Acyl-CoA reductase-like NAD-dependent aldehyde dehydrogenase</fullName>
    </submittedName>
</protein>
<dbReference type="InterPro" id="IPR015590">
    <property type="entry name" value="Aldehyde_DH_dom"/>
</dbReference>
<dbReference type="InterPro" id="IPR016162">
    <property type="entry name" value="Ald_DH_N"/>
</dbReference>
<dbReference type="GO" id="GO:0016620">
    <property type="term" value="F:oxidoreductase activity, acting on the aldehyde or oxo group of donors, NAD or NADP as acceptor"/>
    <property type="evidence" value="ECO:0007669"/>
    <property type="project" value="InterPro"/>
</dbReference>
<dbReference type="Pfam" id="PF00171">
    <property type="entry name" value="Aldedh"/>
    <property type="match status" value="1"/>
</dbReference>
<evidence type="ECO:0000259" key="2">
    <source>
        <dbReference type="Pfam" id="PF00171"/>
    </source>
</evidence>
<dbReference type="Gene3D" id="3.40.309.10">
    <property type="entry name" value="Aldehyde Dehydrogenase, Chain A, domain 2"/>
    <property type="match status" value="1"/>
</dbReference>
<dbReference type="InterPro" id="IPR016161">
    <property type="entry name" value="Ald_DH/histidinol_DH"/>
</dbReference>
<name>A0A7X0IT64_9HYPH</name>
<dbReference type="Proteomes" id="UP000565576">
    <property type="component" value="Unassembled WGS sequence"/>
</dbReference>
<accession>A0A7X0IT64</accession>
<proteinExistence type="predicted"/>
<gene>
    <name evidence="3" type="ORF">GGD46_003593</name>
</gene>
<sequence>MPCDEIVGDLESVNEAGSKFNAGLLQIVIEAFIHPAHLDKVAEYVEQGKADEAQLLVGGSKFSDAGALYPPTIFTDVIPQTAIAWDEIFGPVLTTFLFRTAEEAIRNANDAPYGRSGYVWSMNLSTVFQAIRRIKAGRSWINGMGGGAPQLAIGGHRRSGVGRELGKHGFSEYSELKSTHASLSALPV</sequence>
<evidence type="ECO:0000313" key="4">
    <source>
        <dbReference type="Proteomes" id="UP000565576"/>
    </source>
</evidence>
<evidence type="ECO:0000256" key="1">
    <source>
        <dbReference type="ARBA" id="ARBA00023002"/>
    </source>
</evidence>
<organism evidence="3 4">
    <name type="scientific">Rhizobium lusitanum</name>
    <dbReference type="NCBI Taxonomy" id="293958"/>
    <lineage>
        <taxon>Bacteria</taxon>
        <taxon>Pseudomonadati</taxon>
        <taxon>Pseudomonadota</taxon>
        <taxon>Alphaproteobacteria</taxon>
        <taxon>Hyphomicrobiales</taxon>
        <taxon>Rhizobiaceae</taxon>
        <taxon>Rhizobium/Agrobacterium group</taxon>
        <taxon>Rhizobium</taxon>
    </lineage>
</organism>
<dbReference type="RefSeq" id="WP_246806360.1">
    <property type="nucleotide sequence ID" value="NZ_JACHBG010000007.1"/>
</dbReference>
<evidence type="ECO:0000313" key="3">
    <source>
        <dbReference type="EMBL" id="MBB6486298.1"/>
    </source>
</evidence>
<reference evidence="3 4" key="1">
    <citation type="submission" date="2020-08" db="EMBL/GenBank/DDBJ databases">
        <title>Genomic Encyclopedia of Type Strains, Phase IV (KMG-V): Genome sequencing to study the core and pangenomes of soil and plant-associated prokaryotes.</title>
        <authorList>
            <person name="Whitman W."/>
        </authorList>
    </citation>
    <scope>NUCLEOTIDE SEQUENCE [LARGE SCALE GENOMIC DNA]</scope>
    <source>
        <strain evidence="3 4">SEMIA 4060</strain>
    </source>
</reference>
<dbReference type="InterPro" id="IPR016163">
    <property type="entry name" value="Ald_DH_C"/>
</dbReference>
<dbReference type="SUPFAM" id="SSF53720">
    <property type="entry name" value="ALDH-like"/>
    <property type="match status" value="1"/>
</dbReference>
<dbReference type="AlphaFoldDB" id="A0A7X0IT64"/>
<feature type="domain" description="Aldehyde dehydrogenase" evidence="2">
    <location>
        <begin position="29"/>
        <end position="178"/>
    </location>
</feature>
<dbReference type="EMBL" id="JACHBG010000007">
    <property type="protein sequence ID" value="MBB6486298.1"/>
    <property type="molecule type" value="Genomic_DNA"/>
</dbReference>